<keyword evidence="1" id="KW-1133">Transmembrane helix</keyword>
<keyword evidence="1" id="KW-0812">Transmembrane</keyword>
<gene>
    <name evidence="2" type="ORF">ACFSR3_07570</name>
</gene>
<feature type="transmembrane region" description="Helical" evidence="1">
    <location>
        <begin position="7"/>
        <end position="25"/>
    </location>
</feature>
<keyword evidence="3" id="KW-1185">Reference proteome</keyword>
<feature type="transmembrane region" description="Helical" evidence="1">
    <location>
        <begin position="37"/>
        <end position="59"/>
    </location>
</feature>
<organism evidence="2 3">
    <name type="scientific">Flavobacterium suzhouense</name>
    <dbReference type="NCBI Taxonomy" id="1529638"/>
    <lineage>
        <taxon>Bacteria</taxon>
        <taxon>Pseudomonadati</taxon>
        <taxon>Bacteroidota</taxon>
        <taxon>Flavobacteriia</taxon>
        <taxon>Flavobacteriales</taxon>
        <taxon>Flavobacteriaceae</taxon>
        <taxon>Flavobacterium</taxon>
    </lineage>
</organism>
<feature type="transmembrane region" description="Helical" evidence="1">
    <location>
        <begin position="71"/>
        <end position="92"/>
    </location>
</feature>
<dbReference type="Proteomes" id="UP001597480">
    <property type="component" value="Unassembled WGS sequence"/>
</dbReference>
<name>A0ABW5NSU5_9FLAO</name>
<sequence length="93" mass="10309">MTAIMDKFIKSIPILVAFSLSVIIWQEGDSDFSNVTSAIVCASVVVMLAAVIYIILDYFEQSLMPAGKYIVLMFSAGVITFAILYACLQYFYT</sequence>
<comment type="caution">
    <text evidence="2">The sequence shown here is derived from an EMBL/GenBank/DDBJ whole genome shotgun (WGS) entry which is preliminary data.</text>
</comment>
<keyword evidence="1" id="KW-0472">Membrane</keyword>
<proteinExistence type="predicted"/>
<evidence type="ECO:0000313" key="3">
    <source>
        <dbReference type="Proteomes" id="UP001597480"/>
    </source>
</evidence>
<accession>A0ABW5NSU5</accession>
<reference evidence="3" key="1">
    <citation type="journal article" date="2019" name="Int. J. Syst. Evol. Microbiol.">
        <title>The Global Catalogue of Microorganisms (GCM) 10K type strain sequencing project: providing services to taxonomists for standard genome sequencing and annotation.</title>
        <authorList>
            <consortium name="The Broad Institute Genomics Platform"/>
            <consortium name="The Broad Institute Genome Sequencing Center for Infectious Disease"/>
            <person name="Wu L."/>
            <person name="Ma J."/>
        </authorList>
    </citation>
    <scope>NUCLEOTIDE SEQUENCE [LARGE SCALE GENOMIC DNA]</scope>
    <source>
        <strain evidence="3">KCTC 42107</strain>
    </source>
</reference>
<evidence type="ECO:0000313" key="2">
    <source>
        <dbReference type="EMBL" id="MFD2601909.1"/>
    </source>
</evidence>
<evidence type="ECO:0000256" key="1">
    <source>
        <dbReference type="SAM" id="Phobius"/>
    </source>
</evidence>
<dbReference type="EMBL" id="JBHUMD010000007">
    <property type="protein sequence ID" value="MFD2601909.1"/>
    <property type="molecule type" value="Genomic_DNA"/>
</dbReference>
<protein>
    <submittedName>
        <fullName evidence="2">Uncharacterized protein</fullName>
    </submittedName>
</protein>